<evidence type="ECO:0000256" key="1">
    <source>
        <dbReference type="ARBA" id="ARBA00001962"/>
    </source>
</evidence>
<sequence>TNWRDTLVYAVAPNPPKPEEMPDVCRDVVIEYKNQVMKLGEILFELLSESLGLNPRHLKNMGCARGLMLLGHYYPACPEPELTLGTSKHTDGDFITILLQDQIGGLQVLHENQWVDVPPRRGALLISNDKFISVFHRVLANQEGPRISVPCFFRPGPIDPQVYGPIKELLSEEDPPVYSELNKMDIANTREILEETKPKIFDRKCELKAFDDTKAGVKGLVDAGVTKIPSIFKSEQFCLKENSGASPEMQLSIPVVDLAGIRENQSSRREIIGKIRDACKKWGFFQVINHEIPINVMDEMIEGIRRFHELDTEVKQKYYGRDFTNKQVYYLSNFDLYQAAQANWRDTFGCQVAPIPPKPEEIPEVCRDVVIEYTNQVMKLGETLFGLLSESLGLDLGHLEKMGCTKGLLLLGHYYPACPEPELTLGTSKHTDAVFITILLQDQIGGLQVLHENQWLISNDKFISVFHRVLANQEGPRISVPCFITPRGQIDPEVYGPIKELLSDEDPPVYRELNVKDFMRIRMAKGLDGTSSLLHFKL</sequence>
<dbReference type="EMBL" id="JAKUCV010003293">
    <property type="protein sequence ID" value="KAJ4839528.1"/>
    <property type="molecule type" value="Genomic_DNA"/>
</dbReference>
<protein>
    <recommendedName>
        <fullName evidence="6">Fe2OG dioxygenase domain-containing protein</fullName>
    </recommendedName>
</protein>
<proteinExistence type="inferred from homology"/>
<feature type="domain" description="Fe2OG dioxygenase" evidence="6">
    <location>
        <begin position="406"/>
        <end position="486"/>
    </location>
</feature>
<feature type="domain" description="Fe2OG dioxygenase" evidence="6">
    <location>
        <begin position="65"/>
        <end position="155"/>
    </location>
</feature>
<evidence type="ECO:0000259" key="6">
    <source>
        <dbReference type="PROSITE" id="PS51471"/>
    </source>
</evidence>
<reference evidence="7" key="1">
    <citation type="submission" date="2022-02" db="EMBL/GenBank/DDBJ databases">
        <authorList>
            <person name="Henning P.M."/>
            <person name="McCubbin A.G."/>
            <person name="Shore J.S."/>
        </authorList>
    </citation>
    <scope>NUCLEOTIDE SEQUENCE</scope>
    <source>
        <strain evidence="7">F60SS</strain>
        <tissue evidence="7">Leaves</tissue>
    </source>
</reference>
<organism evidence="7 8">
    <name type="scientific">Turnera subulata</name>
    <dbReference type="NCBI Taxonomy" id="218843"/>
    <lineage>
        <taxon>Eukaryota</taxon>
        <taxon>Viridiplantae</taxon>
        <taxon>Streptophyta</taxon>
        <taxon>Embryophyta</taxon>
        <taxon>Tracheophyta</taxon>
        <taxon>Spermatophyta</taxon>
        <taxon>Magnoliopsida</taxon>
        <taxon>eudicotyledons</taxon>
        <taxon>Gunneridae</taxon>
        <taxon>Pentapetalae</taxon>
        <taxon>rosids</taxon>
        <taxon>fabids</taxon>
        <taxon>Malpighiales</taxon>
        <taxon>Passifloraceae</taxon>
        <taxon>Turnera</taxon>
    </lineage>
</organism>
<dbReference type="Pfam" id="PF03171">
    <property type="entry name" value="2OG-FeII_Oxy"/>
    <property type="match status" value="2"/>
</dbReference>
<dbReference type="GO" id="GO:0051213">
    <property type="term" value="F:dioxygenase activity"/>
    <property type="evidence" value="ECO:0007669"/>
    <property type="project" value="UniProtKB-ARBA"/>
</dbReference>
<evidence type="ECO:0000256" key="5">
    <source>
        <dbReference type="ARBA" id="ARBA00023004"/>
    </source>
</evidence>
<dbReference type="InterPro" id="IPR044861">
    <property type="entry name" value="IPNS-like_FE2OG_OXY"/>
</dbReference>
<dbReference type="OrthoDB" id="849515at2759"/>
<gene>
    <name evidence="7" type="ORF">Tsubulata_048598</name>
</gene>
<dbReference type="InterPro" id="IPR027443">
    <property type="entry name" value="IPNS-like_sf"/>
</dbReference>
<dbReference type="InterPro" id="IPR005123">
    <property type="entry name" value="Oxoglu/Fe-dep_dioxygenase_dom"/>
</dbReference>
<dbReference type="Gene3D" id="2.60.120.330">
    <property type="entry name" value="B-lactam Antibiotic, Isopenicillin N Synthase, Chain"/>
    <property type="match status" value="2"/>
</dbReference>
<feature type="non-terminal residue" evidence="7">
    <location>
        <position position="538"/>
    </location>
</feature>
<keyword evidence="4" id="KW-0560">Oxidoreductase</keyword>
<dbReference type="PANTHER" id="PTHR10209">
    <property type="entry name" value="OXIDOREDUCTASE, 2OG-FE II OXYGENASE FAMILY PROTEIN"/>
    <property type="match status" value="1"/>
</dbReference>
<comment type="cofactor">
    <cofactor evidence="1">
        <name>Fe cation</name>
        <dbReference type="ChEBI" id="CHEBI:24875"/>
    </cofactor>
</comment>
<reference evidence="7" key="2">
    <citation type="journal article" date="2023" name="Plants (Basel)">
        <title>Annotation of the Turnera subulata (Passifloraceae) Draft Genome Reveals the S-Locus Evolved after the Divergence of Turneroideae from Passifloroideae in a Stepwise Manner.</title>
        <authorList>
            <person name="Henning P.M."/>
            <person name="Roalson E.H."/>
            <person name="Mir W."/>
            <person name="McCubbin A.G."/>
            <person name="Shore J.S."/>
        </authorList>
    </citation>
    <scope>NUCLEOTIDE SEQUENCE</scope>
    <source>
        <strain evidence="7">F60SS</strain>
    </source>
</reference>
<dbReference type="Proteomes" id="UP001141552">
    <property type="component" value="Unassembled WGS sequence"/>
</dbReference>
<dbReference type="Pfam" id="PF14226">
    <property type="entry name" value="DIOX_N"/>
    <property type="match status" value="1"/>
</dbReference>
<evidence type="ECO:0000256" key="4">
    <source>
        <dbReference type="ARBA" id="ARBA00023002"/>
    </source>
</evidence>
<dbReference type="PANTHER" id="PTHR10209:SF884">
    <property type="entry name" value="1-AMINOCYCLOPROPANE-1-CARBOXYLATE OXIDASE HOMOLOG 1-LIKE"/>
    <property type="match status" value="1"/>
</dbReference>
<dbReference type="SUPFAM" id="SSF51197">
    <property type="entry name" value="Clavaminate synthase-like"/>
    <property type="match status" value="2"/>
</dbReference>
<dbReference type="InterPro" id="IPR026992">
    <property type="entry name" value="DIOX_N"/>
</dbReference>
<dbReference type="FunFam" id="2.60.120.330:FF:000088">
    <property type="entry name" value="1-aminocyclopropane-1-carboxylate oxidase-like 9"/>
    <property type="match status" value="1"/>
</dbReference>
<keyword evidence="8" id="KW-1185">Reference proteome</keyword>
<evidence type="ECO:0000256" key="2">
    <source>
        <dbReference type="ARBA" id="ARBA00008056"/>
    </source>
</evidence>
<evidence type="ECO:0000313" key="7">
    <source>
        <dbReference type="EMBL" id="KAJ4839528.1"/>
    </source>
</evidence>
<dbReference type="AlphaFoldDB" id="A0A9Q0FXT3"/>
<accession>A0A9Q0FXT3</accession>
<evidence type="ECO:0000313" key="8">
    <source>
        <dbReference type="Proteomes" id="UP001141552"/>
    </source>
</evidence>
<evidence type="ECO:0000256" key="3">
    <source>
        <dbReference type="ARBA" id="ARBA00022723"/>
    </source>
</evidence>
<keyword evidence="3" id="KW-0479">Metal-binding</keyword>
<comment type="caution">
    <text evidence="7">The sequence shown here is derived from an EMBL/GenBank/DDBJ whole genome shotgun (WGS) entry which is preliminary data.</text>
</comment>
<keyword evidence="5" id="KW-0408">Iron</keyword>
<comment type="similarity">
    <text evidence="2">Belongs to the iron/ascorbate-dependent oxidoreductase family.</text>
</comment>
<dbReference type="PROSITE" id="PS51471">
    <property type="entry name" value="FE2OG_OXY"/>
    <property type="match status" value="2"/>
</dbReference>
<dbReference type="GO" id="GO:0046872">
    <property type="term" value="F:metal ion binding"/>
    <property type="evidence" value="ECO:0007669"/>
    <property type="project" value="UniProtKB-KW"/>
</dbReference>
<dbReference type="FunFam" id="2.60.120.330:FF:000005">
    <property type="entry name" value="1-aminocyclopropane-1-carboxylate oxidase homolog 1"/>
    <property type="match status" value="1"/>
</dbReference>
<name>A0A9Q0FXT3_9ROSI</name>